<protein>
    <submittedName>
        <fullName evidence="1">Cytoplasmic protein</fullName>
    </submittedName>
</protein>
<gene>
    <name evidence="1" type="ORF">CAY53_07025</name>
</gene>
<dbReference type="KEGG" id="deo:CAY53_07025"/>
<proteinExistence type="predicted"/>
<dbReference type="AlphaFoldDB" id="A0A2L1GNI7"/>
<sequence>MNMAPEHLEIEYPCLWQYRLIGEDEDRLRAALAECVDPARCTIGRGHVSTGGHYLSLVVDLTVDSEEERLRLYQRLAAHPHIRMVL</sequence>
<dbReference type="EMBL" id="CP021255">
    <property type="protein sequence ID" value="AVD71251.1"/>
    <property type="molecule type" value="Genomic_DNA"/>
</dbReference>
<dbReference type="Proteomes" id="UP000239867">
    <property type="component" value="Chromosome"/>
</dbReference>
<dbReference type="Pfam" id="PF04359">
    <property type="entry name" value="DUF493"/>
    <property type="match status" value="1"/>
</dbReference>
<dbReference type="InterPro" id="IPR007454">
    <property type="entry name" value="UPF0250_YbeD-like"/>
</dbReference>
<evidence type="ECO:0000313" key="1">
    <source>
        <dbReference type="EMBL" id="AVD71251.1"/>
    </source>
</evidence>
<accession>A0A2L1GNI7</accession>
<organism evidence="1 2">
    <name type="scientific">Desulfobulbus oralis</name>
    <dbReference type="NCBI Taxonomy" id="1986146"/>
    <lineage>
        <taxon>Bacteria</taxon>
        <taxon>Pseudomonadati</taxon>
        <taxon>Thermodesulfobacteriota</taxon>
        <taxon>Desulfobulbia</taxon>
        <taxon>Desulfobulbales</taxon>
        <taxon>Desulfobulbaceae</taxon>
        <taxon>Desulfobulbus</taxon>
    </lineage>
</organism>
<dbReference type="InterPro" id="IPR027471">
    <property type="entry name" value="YbeD-like_sf"/>
</dbReference>
<name>A0A2L1GNI7_9BACT</name>
<reference evidence="1 2" key="1">
    <citation type="journal article" date="2018" name="MBio">
        <title>Insights into the evolution of host association through the isolation and characterization of a novel human periodontal pathobiont, Desulfobulbus oralis.</title>
        <authorList>
            <person name="Cross K.L."/>
            <person name="Chirania P."/>
            <person name="Xiong W."/>
            <person name="Beall C.J."/>
            <person name="Elkins J.G."/>
            <person name="Giannone R.J."/>
            <person name="Griffen A.L."/>
            <person name="Guss A.M."/>
            <person name="Hettich R.L."/>
            <person name="Joshi S.S."/>
            <person name="Mokrzan E.M."/>
            <person name="Martin R.K."/>
            <person name="Zhulin I.B."/>
            <person name="Leys E.J."/>
            <person name="Podar M."/>
        </authorList>
    </citation>
    <scope>NUCLEOTIDE SEQUENCE [LARGE SCALE GENOMIC DNA]</scope>
    <source>
        <strain evidence="1 2">ORNL</strain>
    </source>
</reference>
<keyword evidence="2" id="KW-1185">Reference proteome</keyword>
<dbReference type="Gene3D" id="3.30.70.260">
    <property type="match status" value="1"/>
</dbReference>
<dbReference type="SUPFAM" id="SSF117991">
    <property type="entry name" value="YbeD/HP0495-like"/>
    <property type="match status" value="1"/>
</dbReference>
<evidence type="ECO:0000313" key="2">
    <source>
        <dbReference type="Proteomes" id="UP000239867"/>
    </source>
</evidence>
<dbReference type="OrthoDB" id="281538at2"/>